<feature type="compositionally biased region" description="Basic and acidic residues" evidence="2">
    <location>
        <begin position="108"/>
        <end position="119"/>
    </location>
</feature>
<accession>A0A841FPR6</accession>
<reference evidence="3 4" key="1">
    <citation type="submission" date="2020-08" db="EMBL/GenBank/DDBJ databases">
        <title>Genomic Encyclopedia of Type Strains, Phase IV (KMG-IV): sequencing the most valuable type-strain genomes for metagenomic binning, comparative biology and taxonomic classification.</title>
        <authorList>
            <person name="Goeker M."/>
        </authorList>
    </citation>
    <scope>NUCLEOTIDE SEQUENCE [LARGE SCALE GENOMIC DNA]</scope>
    <source>
        <strain evidence="3 4">YIM 65646</strain>
    </source>
</reference>
<dbReference type="Proteomes" id="UP000548476">
    <property type="component" value="Unassembled WGS sequence"/>
</dbReference>
<comment type="caution">
    <text evidence="3">The sequence shown here is derived from an EMBL/GenBank/DDBJ whole genome shotgun (WGS) entry which is preliminary data.</text>
</comment>
<feature type="region of interest" description="Disordered" evidence="2">
    <location>
        <begin position="168"/>
        <end position="190"/>
    </location>
</feature>
<name>A0A841FPR6_9ACTN</name>
<feature type="compositionally biased region" description="Polar residues" evidence="2">
    <location>
        <begin position="169"/>
        <end position="185"/>
    </location>
</feature>
<evidence type="ECO:0000256" key="2">
    <source>
        <dbReference type="SAM" id="MobiDB-lite"/>
    </source>
</evidence>
<dbReference type="RefSeq" id="WP_184788109.1">
    <property type="nucleotide sequence ID" value="NZ_BONT01000004.1"/>
</dbReference>
<feature type="compositionally biased region" description="Basic and acidic residues" evidence="2">
    <location>
        <begin position="212"/>
        <end position="221"/>
    </location>
</feature>
<gene>
    <name evidence="3" type="ORF">HNR73_003114</name>
</gene>
<evidence type="ECO:0000256" key="1">
    <source>
        <dbReference type="SAM" id="Coils"/>
    </source>
</evidence>
<feature type="region of interest" description="Disordered" evidence="2">
    <location>
        <begin position="90"/>
        <end position="129"/>
    </location>
</feature>
<evidence type="ECO:0000313" key="3">
    <source>
        <dbReference type="EMBL" id="MBB6035257.1"/>
    </source>
</evidence>
<dbReference type="EMBL" id="JACHGT010000006">
    <property type="protein sequence ID" value="MBB6035257.1"/>
    <property type="molecule type" value="Genomic_DNA"/>
</dbReference>
<keyword evidence="4" id="KW-1185">Reference proteome</keyword>
<dbReference type="AlphaFoldDB" id="A0A841FPR6"/>
<organism evidence="3 4">
    <name type="scientific">Phytomonospora endophytica</name>
    <dbReference type="NCBI Taxonomy" id="714109"/>
    <lineage>
        <taxon>Bacteria</taxon>
        <taxon>Bacillati</taxon>
        <taxon>Actinomycetota</taxon>
        <taxon>Actinomycetes</taxon>
        <taxon>Micromonosporales</taxon>
        <taxon>Micromonosporaceae</taxon>
        <taxon>Phytomonospora</taxon>
    </lineage>
</organism>
<protein>
    <submittedName>
        <fullName evidence="3">Uncharacterized protein</fullName>
    </submittedName>
</protein>
<evidence type="ECO:0000313" key="4">
    <source>
        <dbReference type="Proteomes" id="UP000548476"/>
    </source>
</evidence>
<keyword evidence="1" id="KW-0175">Coiled coil</keyword>
<feature type="region of interest" description="Disordered" evidence="2">
    <location>
        <begin position="212"/>
        <end position="233"/>
    </location>
</feature>
<proteinExistence type="predicted"/>
<feature type="coiled-coil region" evidence="1">
    <location>
        <begin position="18"/>
        <end position="45"/>
    </location>
</feature>
<sequence>MGAFEEFQRMVSAALATLDEAHELIQLARQKHEDARAELDGITATSVNPKVESSSAKLGQVVASLDAAVVWRDSGLEVLDSYLDQIGARGSAGGKGSQGDQVTAPKLKSSDLEKEHAGSDDGDSTKSAFQRAMRSTVRNVGDFQKQGQTWTAAGRSYRVNLDPPPTRTHAGTAQPVDTTVPTQGTAPDPSDIAGNLLVIAVGLTEAASRIFKREKEKHGKADAQGSDPGARHR</sequence>